<dbReference type="RefSeq" id="WP_348386496.1">
    <property type="nucleotide sequence ID" value="NZ_CP134146.1"/>
</dbReference>
<dbReference type="CDD" id="cd00567">
    <property type="entry name" value="ACAD"/>
    <property type="match status" value="1"/>
</dbReference>
<dbReference type="GO" id="GO:0016491">
    <property type="term" value="F:oxidoreductase activity"/>
    <property type="evidence" value="ECO:0007669"/>
    <property type="project" value="UniProtKB-KW"/>
</dbReference>
<evidence type="ECO:0000259" key="8">
    <source>
        <dbReference type="Pfam" id="PF02771"/>
    </source>
</evidence>
<dbReference type="Pfam" id="PF00441">
    <property type="entry name" value="Acyl-CoA_dh_1"/>
    <property type="match status" value="1"/>
</dbReference>
<sequence length="391" mass="42817">MNFDLTMEQQMIADMAADLAKKYDPEYWREMDENKQYPQEFMDEIGSLGFFGLPLAEKWGGADAGLTDVALAMEALCRGGGGGGPALGYLFGLLGNLSVAHHANDSQKEKYLPAFAAGEKTCAFALSEPNAGTNSLNIETFAKKDGDDYIINGGKWFITNIDNTDAVLIVARTTKKEDVKNKAAGISLFLVDLPAEGISYTPIDKHGYHYYKSFQVFFDNVRVSKDCLLGEEGKGFYQLLGTLNPERILIASGACGTAKLALEHAIEYAKERNVFGQPIGAHQAVQHPLAAAYAKVEAAWGQVLKAATLYDEGKSDKEVGDVANMAKWLAAESALEATHHAMQTLGGCGFAREYHVERWFRECQLFRLAPVTQQMTLNYLGEHVLGLPKSY</sequence>
<dbReference type="PANTHER" id="PTHR43884">
    <property type="entry name" value="ACYL-COA DEHYDROGENASE"/>
    <property type="match status" value="1"/>
</dbReference>
<evidence type="ECO:0000256" key="2">
    <source>
        <dbReference type="ARBA" id="ARBA00009347"/>
    </source>
</evidence>
<feature type="domain" description="Acyl-CoA dehydrogenase/oxidase C-terminal" evidence="6">
    <location>
        <begin position="233"/>
        <end position="384"/>
    </location>
</feature>
<evidence type="ECO:0000256" key="1">
    <source>
        <dbReference type="ARBA" id="ARBA00001974"/>
    </source>
</evidence>
<dbReference type="PIRSF" id="PIRSF016578">
    <property type="entry name" value="HsaA"/>
    <property type="match status" value="1"/>
</dbReference>
<accession>A0ABY9TEZ1</accession>
<dbReference type="Gene3D" id="1.20.140.10">
    <property type="entry name" value="Butyryl-CoA Dehydrogenase, subunit A, domain 3"/>
    <property type="match status" value="1"/>
</dbReference>
<keyword evidence="5 9" id="KW-0560">Oxidoreductase</keyword>
<comment type="similarity">
    <text evidence="2 5">Belongs to the acyl-CoA dehydrogenase family.</text>
</comment>
<dbReference type="Gene3D" id="2.40.110.10">
    <property type="entry name" value="Butyryl-CoA Dehydrogenase, subunit A, domain 2"/>
    <property type="match status" value="1"/>
</dbReference>
<dbReference type="Pfam" id="PF02771">
    <property type="entry name" value="Acyl-CoA_dh_N"/>
    <property type="match status" value="1"/>
</dbReference>
<keyword evidence="3 5" id="KW-0285">Flavoprotein</keyword>
<name>A0ABY9TEZ1_9GAMM</name>
<dbReference type="InterPro" id="IPR037069">
    <property type="entry name" value="AcylCoA_DH/ox_N_sf"/>
</dbReference>
<dbReference type="PROSITE" id="PS00073">
    <property type="entry name" value="ACYL_COA_DH_2"/>
    <property type="match status" value="1"/>
</dbReference>
<dbReference type="InterPro" id="IPR006089">
    <property type="entry name" value="Acyl-CoA_DH_CS"/>
</dbReference>
<evidence type="ECO:0000256" key="4">
    <source>
        <dbReference type="ARBA" id="ARBA00022827"/>
    </source>
</evidence>
<organism evidence="9 10">
    <name type="scientific">Thalassotalea nanhaiensis</name>
    <dbReference type="NCBI Taxonomy" id="3065648"/>
    <lineage>
        <taxon>Bacteria</taxon>
        <taxon>Pseudomonadati</taxon>
        <taxon>Pseudomonadota</taxon>
        <taxon>Gammaproteobacteria</taxon>
        <taxon>Alteromonadales</taxon>
        <taxon>Colwelliaceae</taxon>
        <taxon>Thalassotalea</taxon>
    </lineage>
</organism>
<dbReference type="Pfam" id="PF02770">
    <property type="entry name" value="Acyl-CoA_dh_M"/>
    <property type="match status" value="1"/>
</dbReference>
<evidence type="ECO:0000313" key="10">
    <source>
        <dbReference type="Proteomes" id="UP001248581"/>
    </source>
</evidence>
<evidence type="ECO:0000313" key="9">
    <source>
        <dbReference type="EMBL" id="WNC67332.1"/>
    </source>
</evidence>
<evidence type="ECO:0000256" key="3">
    <source>
        <dbReference type="ARBA" id="ARBA00022630"/>
    </source>
</evidence>
<dbReference type="InterPro" id="IPR009100">
    <property type="entry name" value="AcylCoA_DH/oxidase_NM_dom_sf"/>
</dbReference>
<feature type="domain" description="Acyl-CoA oxidase/dehydrogenase middle" evidence="7">
    <location>
        <begin position="123"/>
        <end position="221"/>
    </location>
</feature>
<protein>
    <submittedName>
        <fullName evidence="9">Acyl-CoA dehydrogenase family protein</fullName>
        <ecNumber evidence="9">1.-.-.-</ecNumber>
    </submittedName>
</protein>
<dbReference type="EC" id="1.-.-.-" evidence="9"/>
<dbReference type="SUPFAM" id="SSF56645">
    <property type="entry name" value="Acyl-CoA dehydrogenase NM domain-like"/>
    <property type="match status" value="1"/>
</dbReference>
<keyword evidence="10" id="KW-1185">Reference proteome</keyword>
<dbReference type="SUPFAM" id="SSF47203">
    <property type="entry name" value="Acyl-CoA dehydrogenase C-terminal domain-like"/>
    <property type="match status" value="1"/>
</dbReference>
<dbReference type="InterPro" id="IPR006091">
    <property type="entry name" value="Acyl-CoA_Oxase/DH_mid-dom"/>
</dbReference>
<dbReference type="InterPro" id="IPR036250">
    <property type="entry name" value="AcylCo_DH-like_C"/>
</dbReference>
<dbReference type="InterPro" id="IPR013786">
    <property type="entry name" value="AcylCoA_DH/ox_N"/>
</dbReference>
<dbReference type="InterPro" id="IPR009075">
    <property type="entry name" value="AcylCo_DH/oxidase_C"/>
</dbReference>
<evidence type="ECO:0000259" key="7">
    <source>
        <dbReference type="Pfam" id="PF02770"/>
    </source>
</evidence>
<keyword evidence="4 5" id="KW-0274">FAD</keyword>
<evidence type="ECO:0000259" key="6">
    <source>
        <dbReference type="Pfam" id="PF00441"/>
    </source>
</evidence>
<dbReference type="Proteomes" id="UP001248581">
    <property type="component" value="Chromosome"/>
</dbReference>
<comment type="cofactor">
    <cofactor evidence="1 5">
        <name>FAD</name>
        <dbReference type="ChEBI" id="CHEBI:57692"/>
    </cofactor>
</comment>
<feature type="domain" description="Acyl-CoA dehydrogenase/oxidase N-terminal" evidence="8">
    <location>
        <begin position="6"/>
        <end position="119"/>
    </location>
</feature>
<evidence type="ECO:0000256" key="5">
    <source>
        <dbReference type="RuleBase" id="RU362125"/>
    </source>
</evidence>
<dbReference type="EMBL" id="CP134146">
    <property type="protein sequence ID" value="WNC67332.1"/>
    <property type="molecule type" value="Genomic_DNA"/>
</dbReference>
<reference evidence="10" key="1">
    <citation type="submission" date="2023-09" db="EMBL/GenBank/DDBJ databases">
        <authorList>
            <person name="Li S."/>
            <person name="Li X."/>
            <person name="Zhang C."/>
            <person name="Zhao Z."/>
        </authorList>
    </citation>
    <scope>NUCLEOTIDE SEQUENCE [LARGE SCALE GENOMIC DNA]</scope>
    <source>
        <strain evidence="10">SQ345</strain>
    </source>
</reference>
<dbReference type="InterPro" id="IPR046373">
    <property type="entry name" value="Acyl-CoA_Oxase/DH_mid-dom_sf"/>
</dbReference>
<dbReference type="PANTHER" id="PTHR43884:SF12">
    <property type="entry name" value="ISOVALERYL-COA DEHYDROGENASE, MITOCHONDRIAL-RELATED"/>
    <property type="match status" value="1"/>
</dbReference>
<proteinExistence type="inferred from homology"/>
<dbReference type="Gene3D" id="1.10.540.10">
    <property type="entry name" value="Acyl-CoA dehydrogenase/oxidase, N-terminal domain"/>
    <property type="match status" value="1"/>
</dbReference>
<gene>
    <name evidence="9" type="ORF">RI845_12480</name>
</gene>